<dbReference type="OrthoDB" id="4506430at2759"/>
<proteinExistence type="predicted"/>
<reference evidence="1 2" key="1">
    <citation type="submission" date="2019-04" db="EMBL/GenBank/DDBJ databases">
        <title>Friends and foes A comparative genomics study of 23 Aspergillus species from section Flavi.</title>
        <authorList>
            <consortium name="DOE Joint Genome Institute"/>
            <person name="Kjaerbolling I."/>
            <person name="Vesth T."/>
            <person name="Frisvad J.C."/>
            <person name="Nybo J.L."/>
            <person name="Theobald S."/>
            <person name="Kildgaard S."/>
            <person name="Isbrandt T."/>
            <person name="Kuo A."/>
            <person name="Sato A."/>
            <person name="Lyhne E.K."/>
            <person name="Kogle M.E."/>
            <person name="Wiebenga A."/>
            <person name="Kun R.S."/>
            <person name="Lubbers R.J."/>
            <person name="Makela M.R."/>
            <person name="Barry K."/>
            <person name="Chovatia M."/>
            <person name="Clum A."/>
            <person name="Daum C."/>
            <person name="Haridas S."/>
            <person name="He G."/>
            <person name="LaButti K."/>
            <person name="Lipzen A."/>
            <person name="Mondo S."/>
            <person name="Riley R."/>
            <person name="Salamov A."/>
            <person name="Simmons B.A."/>
            <person name="Magnuson J.K."/>
            <person name="Henrissat B."/>
            <person name="Mortensen U.H."/>
            <person name="Larsen T.O."/>
            <person name="Devries R.P."/>
            <person name="Grigoriev I.V."/>
            <person name="Machida M."/>
            <person name="Baker S.E."/>
            <person name="Andersen M.R."/>
        </authorList>
    </citation>
    <scope>NUCLEOTIDE SEQUENCE [LARGE SCALE GENOMIC DNA]</scope>
    <source>
        <strain evidence="1 2">CBS 117625</strain>
    </source>
</reference>
<dbReference type="GeneID" id="43648293"/>
<dbReference type="EMBL" id="ML743578">
    <property type="protein sequence ID" value="KAE8137296.1"/>
    <property type="molecule type" value="Genomic_DNA"/>
</dbReference>
<dbReference type="Proteomes" id="UP000325672">
    <property type="component" value="Unassembled WGS sequence"/>
</dbReference>
<gene>
    <name evidence="1" type="ORF">BDV38DRAFT_88244</name>
</gene>
<evidence type="ECO:0000313" key="1">
    <source>
        <dbReference type="EMBL" id="KAE8137296.1"/>
    </source>
</evidence>
<organism evidence="1 2">
    <name type="scientific">Aspergillus pseudotamarii</name>
    <dbReference type="NCBI Taxonomy" id="132259"/>
    <lineage>
        <taxon>Eukaryota</taxon>
        <taxon>Fungi</taxon>
        <taxon>Dikarya</taxon>
        <taxon>Ascomycota</taxon>
        <taxon>Pezizomycotina</taxon>
        <taxon>Eurotiomycetes</taxon>
        <taxon>Eurotiomycetidae</taxon>
        <taxon>Eurotiales</taxon>
        <taxon>Aspergillaceae</taxon>
        <taxon>Aspergillus</taxon>
        <taxon>Aspergillus subgen. Circumdati</taxon>
    </lineage>
</organism>
<dbReference type="AlphaFoldDB" id="A0A5N6SRI8"/>
<protein>
    <submittedName>
        <fullName evidence="1">Uncharacterized protein</fullName>
    </submittedName>
</protein>
<sequence length="692" mass="76337">MSDAVNMQADIANVSLASLGGFSTILTALSADDVQPIAMVQLQNLGAAFPVTGPVSVKAPDYLRRCNSSRLERLGILVGWRKGDTASLMAQSAGGQAIALLAACLCNICTDSVGDVFYAVSKGLLPRSACPCSPRVLDRAAHVLAHKLALIKFGTIIAKQVCRIHEAYQQLQRKVPMNILEELSVVWIAEMLVNVSRALRECDKVVRVRGCCGMGYILALIVTLFADDSVVMIEGVVIHRGSHSSSIVVEIMAHLENHPLQLHLMQNVDTLAEIFHSSRDEDHRIQTQPLPIGADFAWKGLISALLQTILQRWNLVCSSELIRAVGVCALSAADITYFGENDSIRFPAISILGKQYHAICHQRCEAVLGTPLPHTWPSYPIAFKQLEDIIIPLILTRPDGSFHELEWTRDCIRRGEVGFTGQIMDCIWLAFATLFVNAHEDATWRHFDFGDDEGISTRPECWGNPEKLFFMCKPNLVWKQLTPNWGRRTVAASDRKCTLVPSQCFTIGHEDVHYYRGVELLDGPLIYNERYHDTLMNVDLSSEPKQQESLRRPSEPSNPILPSAYGVHSDLSMGITESIDGLILHPTVTISGQRFTACLASCLKGSFQLAKTTSCEHPRKTPLKEKYVQLVSTTSVRRPDIGHTVSIVQTAGNPTAQFLALSGRPSILCSNCCLNCAYEQALSRKLMKIIVA</sequence>
<accession>A0A5N6SRI8</accession>
<name>A0A5N6SRI8_ASPPS</name>
<evidence type="ECO:0000313" key="2">
    <source>
        <dbReference type="Proteomes" id="UP000325672"/>
    </source>
</evidence>
<keyword evidence="2" id="KW-1185">Reference proteome</keyword>
<dbReference type="RefSeq" id="XP_031913359.1">
    <property type="nucleotide sequence ID" value="XM_032064083.1"/>
</dbReference>